<evidence type="ECO:0000313" key="7">
    <source>
        <dbReference type="Proteomes" id="UP000722791"/>
    </source>
</evidence>
<feature type="region of interest" description="Disordered" evidence="3">
    <location>
        <begin position="1237"/>
        <end position="1313"/>
    </location>
</feature>
<feature type="region of interest" description="Disordered" evidence="3">
    <location>
        <begin position="501"/>
        <end position="550"/>
    </location>
</feature>
<dbReference type="InterPro" id="IPR052591">
    <property type="entry name" value="CML21-like"/>
</dbReference>
<evidence type="ECO:0000259" key="4">
    <source>
        <dbReference type="PROSITE" id="PS50222"/>
    </source>
</evidence>
<feature type="domain" description="EF-hand" evidence="4">
    <location>
        <begin position="51"/>
        <end position="86"/>
    </location>
</feature>
<evidence type="ECO:0000256" key="3">
    <source>
        <dbReference type="SAM" id="MobiDB-lite"/>
    </source>
</evidence>
<evidence type="ECO:0000313" key="8">
    <source>
        <dbReference type="Proteomes" id="UP000747110"/>
    </source>
</evidence>
<dbReference type="GO" id="GO:0043226">
    <property type="term" value="C:organelle"/>
    <property type="evidence" value="ECO:0007669"/>
    <property type="project" value="UniProtKB-ARBA"/>
</dbReference>
<feature type="region of interest" description="Disordered" evidence="3">
    <location>
        <begin position="1003"/>
        <end position="1027"/>
    </location>
</feature>
<dbReference type="CDD" id="cd00051">
    <property type="entry name" value="EFh"/>
    <property type="match status" value="1"/>
</dbReference>
<feature type="compositionally biased region" description="Low complexity" evidence="3">
    <location>
        <begin position="953"/>
        <end position="969"/>
    </location>
</feature>
<feature type="compositionally biased region" description="Basic residues" evidence="3">
    <location>
        <begin position="519"/>
        <end position="529"/>
    </location>
</feature>
<dbReference type="Pfam" id="PF13499">
    <property type="entry name" value="EF-hand_7"/>
    <property type="match status" value="1"/>
</dbReference>
<feature type="compositionally biased region" description="Low complexity" evidence="3">
    <location>
        <begin position="1057"/>
        <end position="1080"/>
    </location>
</feature>
<dbReference type="FunFam" id="1.10.238.10:FF:000178">
    <property type="entry name" value="Calmodulin-2 A"/>
    <property type="match status" value="1"/>
</dbReference>
<feature type="compositionally biased region" description="Pro residues" evidence="3">
    <location>
        <begin position="787"/>
        <end position="799"/>
    </location>
</feature>
<feature type="region of interest" description="Disordered" evidence="3">
    <location>
        <begin position="1"/>
        <end position="31"/>
    </location>
</feature>
<feature type="region of interest" description="Disordered" evidence="3">
    <location>
        <begin position="1358"/>
        <end position="1400"/>
    </location>
</feature>
<dbReference type="InterPro" id="IPR011992">
    <property type="entry name" value="EF-hand-dom_pair"/>
</dbReference>
<feature type="compositionally biased region" description="Low complexity" evidence="3">
    <location>
        <begin position="1284"/>
        <end position="1313"/>
    </location>
</feature>
<feature type="compositionally biased region" description="Low complexity" evidence="3">
    <location>
        <begin position="532"/>
        <end position="550"/>
    </location>
</feature>
<dbReference type="InterPro" id="IPR018247">
    <property type="entry name" value="EF_Hand_1_Ca_BS"/>
</dbReference>
<dbReference type="Proteomes" id="UP000722791">
    <property type="component" value="Unassembled WGS sequence"/>
</dbReference>
<feature type="region of interest" description="Disordered" evidence="3">
    <location>
        <begin position="1041"/>
        <end position="1088"/>
    </location>
</feature>
<dbReference type="Gene3D" id="1.10.238.10">
    <property type="entry name" value="EF-hand"/>
    <property type="match status" value="2"/>
</dbReference>
<gene>
    <name evidence="5" type="ORF">Vretifemale_10374</name>
    <name evidence="6" type="ORF">Vretimale_1057</name>
</gene>
<evidence type="ECO:0000313" key="5">
    <source>
        <dbReference type="EMBL" id="GIL81390.1"/>
    </source>
</evidence>
<feature type="region of interest" description="Disordered" evidence="3">
    <location>
        <begin position="853"/>
        <end position="879"/>
    </location>
</feature>
<dbReference type="EMBL" id="BNCQ01000002">
    <property type="protein sequence ID" value="GIL94949.1"/>
    <property type="molecule type" value="Genomic_DNA"/>
</dbReference>
<dbReference type="SUPFAM" id="SSF47473">
    <property type="entry name" value="EF-hand"/>
    <property type="match status" value="1"/>
</dbReference>
<reference evidence="6" key="1">
    <citation type="journal article" date="2021" name="Proc. Natl. Acad. Sci. U.S.A.">
        <title>Three genomes in the algal genus Volvox reveal the fate of a haploid sex-determining region after a transition to homothallism.</title>
        <authorList>
            <person name="Yamamoto K."/>
            <person name="Hamaji T."/>
            <person name="Kawai-Toyooka H."/>
            <person name="Matsuzaki R."/>
            <person name="Takahashi F."/>
            <person name="Nishimura Y."/>
            <person name="Kawachi M."/>
            <person name="Noguchi H."/>
            <person name="Minakuchi Y."/>
            <person name="Umen J.G."/>
            <person name="Toyoda A."/>
            <person name="Nozaki H."/>
        </authorList>
    </citation>
    <scope>NUCLEOTIDE SEQUENCE</scope>
    <source>
        <strain evidence="6">NIES-3785</strain>
        <strain evidence="5">NIES-3786</strain>
    </source>
</reference>
<sequence length="1400" mass="142897">MSLRRALHSSRTAVPPETGSRQAASVEERPWSRRKWPREQLRAHWPHLTIQQVELLKEVFQLFDTEDKGYFTKDDLFFVMEAMGGSPTPQELDAVMYELDSNGDSVVDFPEFLTKFLTATDEKELLSVFHQLAIQEGEGNDDRVLTLTAVERSFQYVGERLTDEDKKYLEIIFRGADKDGNGRLDIKEFTAYLEKMDDELFMGQAGALSNLLAAANISGGTKGFRNGRYGGGSAGPGTSQRRSNGDDGAGDGGDGAAGSGTGGAGTDAEVTAPMLTNSQILAMATRALSGRVGAGGSLGFGSGGLQDDVESITSNQRNSFLSRLKRRHRRSSVNSSTIAAIAGQLASMGVASSGRPVRVGSMNSVPCLAAAGLLQPEASEGPRSVSSARMAMHPNQGTYHGPTPGPGGTPHFLVEGSNASALRLVSSTSQIGGFLSPEDHSPRTVPATAPVALSCGVSFGDSVAAANGIGPDGAAAAVAGLPHQHQHQHHPGRALALAAVAGGTPSGTTGGSNIEGHGHNGHSSHHHHSPAYQHPYPHLHNQQQLPPPFHQMRSQSMSATMSVSSAQLLTPLAIPASVRDSDEPISGTASPFSPASFTSGTMPQGQERPGGTHVGYASWAAGGMRSPAASWQKASVIQEAPEEGDSAYSGAGTMGVAQPVVMATQQRMEHRVELPVRTSAPTRFARLASFPARLPPQPEMEGASGGGDGDAVAAGEIYDCVKGNGGPFPPQPIRLMSGGDGRFGHRLGGLVAAVFSRQRSLGPSAAAAAAQAAASAQNPINAVPEPSIRPSPSQPPPSPELQLSGGPNDGEGGRRTGSSGSWGLAAGARAAMGWLRRASSLGNSHTVVGSSVSANGAETVGSDDRVSHNRSRTRVWSPQPAEAAVAAAGCIPAAATGTGSLAAPWRLTVEVPGSDSSFSPKLTSPADLEATSSHGGGEDASTLTPPFSPSPSSPFTSPAGAAAASAPIANGGGGGLASPPAAILAGSAAHATAVVTAAALTTAEPGPPSLFGSSSQPPSPAPCPRAYPVSVISPGRLAHTATMQSYFRPPGAPHNRASAPGGPLSPSPSSSSSTGLQQSPRLYQQPVQRTSLGLDTMELVMATPTRTQRSPSQVPGSMSPRVSGSALGVGASRSLHRSGSVGGSSRLAVSSARDSPPMVPPHVQRQQSLQHHHHHAPLASPTPPHRLSQQGLPQCLPYTPNAPPRMPQSPHDSGQPHRLSHTGLPHDALQYQIPQPLPEQQQPAPGASIPMHRQSSLPRGDDGFNSPAGPQYQQVVQLQPGTESGSSLAGGSLSAQAQVSQRAQSSTSPTSVGNATSAAAAATATATAAVATTMAAVAAATAAAPGSPWAAVWASARSLQRGAPSGGSGSGDGAGIGDDIEVGAADCDPGGRGRPRALHG</sequence>
<accession>A0A8J4D8E6</accession>
<feature type="region of interest" description="Disordered" evidence="3">
    <location>
        <begin position="225"/>
        <end position="269"/>
    </location>
</feature>
<organism evidence="6 7">
    <name type="scientific">Volvox reticuliferus</name>
    <dbReference type="NCBI Taxonomy" id="1737510"/>
    <lineage>
        <taxon>Eukaryota</taxon>
        <taxon>Viridiplantae</taxon>
        <taxon>Chlorophyta</taxon>
        <taxon>core chlorophytes</taxon>
        <taxon>Chlorophyceae</taxon>
        <taxon>CS clade</taxon>
        <taxon>Chlamydomonadales</taxon>
        <taxon>Volvocaceae</taxon>
        <taxon>Volvox</taxon>
    </lineage>
</organism>
<dbReference type="EMBL" id="BNCP01000021">
    <property type="protein sequence ID" value="GIL81390.1"/>
    <property type="molecule type" value="Genomic_DNA"/>
</dbReference>
<feature type="region of interest" description="Disordered" evidence="3">
    <location>
        <begin position="1103"/>
        <end position="1223"/>
    </location>
</feature>
<comment type="caution">
    <text evidence="6">The sequence shown here is derived from an EMBL/GenBank/DDBJ whole genome shotgun (WGS) entry which is preliminary data.</text>
</comment>
<feature type="domain" description="EF-hand" evidence="4">
    <location>
        <begin position="87"/>
        <end position="122"/>
    </location>
</feature>
<feature type="region of interest" description="Disordered" evidence="3">
    <location>
        <begin position="392"/>
        <end position="412"/>
    </location>
</feature>
<dbReference type="GO" id="GO:0005509">
    <property type="term" value="F:calcium ion binding"/>
    <property type="evidence" value="ECO:0007669"/>
    <property type="project" value="InterPro"/>
</dbReference>
<dbReference type="SMART" id="SM00054">
    <property type="entry name" value="EFh"/>
    <property type="match status" value="3"/>
</dbReference>
<feature type="compositionally biased region" description="Polar residues" evidence="3">
    <location>
        <begin position="1271"/>
        <end position="1283"/>
    </location>
</feature>
<feature type="domain" description="EF-hand" evidence="4">
    <location>
        <begin position="164"/>
        <end position="199"/>
    </location>
</feature>
<dbReference type="InterPro" id="IPR002048">
    <property type="entry name" value="EF_hand_dom"/>
</dbReference>
<evidence type="ECO:0000256" key="1">
    <source>
        <dbReference type="ARBA" id="ARBA00022737"/>
    </source>
</evidence>
<evidence type="ECO:0000256" key="2">
    <source>
        <dbReference type="ARBA" id="ARBA00022837"/>
    </source>
</evidence>
<feature type="region of interest" description="Disordered" evidence="3">
    <location>
        <begin position="777"/>
        <end position="822"/>
    </location>
</feature>
<proteinExistence type="predicted"/>
<name>A0A8J4D8E6_9CHLO</name>
<feature type="region of interest" description="Disordered" evidence="3">
    <location>
        <begin position="912"/>
        <end position="981"/>
    </location>
</feature>
<dbReference type="Proteomes" id="UP000747110">
    <property type="component" value="Unassembled WGS sequence"/>
</dbReference>
<feature type="compositionally biased region" description="Gly residues" evidence="3">
    <location>
        <begin position="1364"/>
        <end position="1376"/>
    </location>
</feature>
<dbReference type="PROSITE" id="PS00018">
    <property type="entry name" value="EF_HAND_1"/>
    <property type="match status" value="1"/>
</dbReference>
<keyword evidence="2" id="KW-0106">Calcium</keyword>
<dbReference type="PROSITE" id="PS50222">
    <property type="entry name" value="EF_HAND_2"/>
    <property type="match status" value="3"/>
</dbReference>
<feature type="compositionally biased region" description="Polar residues" evidence="3">
    <location>
        <begin position="587"/>
        <end position="604"/>
    </location>
</feature>
<keyword evidence="1" id="KW-0677">Repeat</keyword>
<evidence type="ECO:0000313" key="6">
    <source>
        <dbReference type="EMBL" id="GIL94949.1"/>
    </source>
</evidence>
<feature type="compositionally biased region" description="Polar residues" evidence="3">
    <location>
        <begin position="1104"/>
        <end position="1122"/>
    </location>
</feature>
<keyword evidence="8" id="KW-1185">Reference proteome</keyword>
<feature type="region of interest" description="Disordered" evidence="3">
    <location>
        <begin position="579"/>
        <end position="612"/>
    </location>
</feature>
<dbReference type="OrthoDB" id="26525at2759"/>
<feature type="compositionally biased region" description="Gly residues" evidence="3">
    <location>
        <begin position="250"/>
        <end position="265"/>
    </location>
</feature>
<protein>
    <recommendedName>
        <fullName evidence="4">EF-hand domain-containing protein</fullName>
    </recommendedName>
</protein>
<dbReference type="PANTHER" id="PTHR23064">
    <property type="entry name" value="TROPONIN"/>
    <property type="match status" value="1"/>
</dbReference>